<dbReference type="InterPro" id="IPR051159">
    <property type="entry name" value="Hexapeptide_acetyltransf"/>
</dbReference>
<keyword evidence="4" id="KW-1185">Reference proteome</keyword>
<dbReference type="CDD" id="cd05825">
    <property type="entry name" value="LbH_wcaF_like"/>
    <property type="match status" value="1"/>
</dbReference>
<gene>
    <name evidence="3" type="ORF">ACFFP0_15550</name>
</gene>
<dbReference type="PANTHER" id="PTHR23416:SF23">
    <property type="entry name" value="ACETYLTRANSFERASE C18B11.09C-RELATED"/>
    <property type="match status" value="1"/>
</dbReference>
<dbReference type="Proteomes" id="UP001589692">
    <property type="component" value="Unassembled WGS sequence"/>
</dbReference>
<keyword evidence="2" id="KW-0808">Transferase</keyword>
<comment type="similarity">
    <text evidence="1">Belongs to the transferase hexapeptide repeat family.</text>
</comment>
<accession>A0ABV6ALT2</accession>
<evidence type="ECO:0000313" key="3">
    <source>
        <dbReference type="EMBL" id="MFB9950273.1"/>
    </source>
</evidence>
<dbReference type="RefSeq" id="WP_377262383.1">
    <property type="nucleotide sequence ID" value="NZ_JBHMAA010000016.1"/>
</dbReference>
<dbReference type="PANTHER" id="PTHR23416">
    <property type="entry name" value="SIALIC ACID SYNTHASE-RELATED"/>
    <property type="match status" value="1"/>
</dbReference>
<dbReference type="Gene3D" id="2.160.10.10">
    <property type="entry name" value="Hexapeptide repeat proteins"/>
    <property type="match status" value="1"/>
</dbReference>
<protein>
    <submittedName>
        <fullName evidence="3">Colanic acid biosynthesis acetyltransferase</fullName>
    </submittedName>
</protein>
<sequence>MYRDLTGGNRTHPKEGGPSFALGHRLFRAAWNVTWAVFGRWTPAPLHGWRRTLLKLFGASLEKTSRVYPGVRVWFPPNLSMGHHATLGPDVICYCMDRVLIGDHAVVSQRAHLCGGTHDPDHPDFPLIAKPIVIGSHAWIAAEAFVGPGVAVGEGAVLGARAVAVRNLESNVIYAGNPARPIRERKRV</sequence>
<reference evidence="3 4" key="1">
    <citation type="submission" date="2024-09" db="EMBL/GenBank/DDBJ databases">
        <authorList>
            <person name="Sun Q."/>
            <person name="Mori K."/>
        </authorList>
    </citation>
    <scope>NUCLEOTIDE SEQUENCE [LARGE SCALE GENOMIC DNA]</scope>
    <source>
        <strain evidence="3 4">TBRC 4938</strain>
    </source>
</reference>
<comment type="caution">
    <text evidence="3">The sequence shown here is derived from an EMBL/GenBank/DDBJ whole genome shotgun (WGS) entry which is preliminary data.</text>
</comment>
<dbReference type="SUPFAM" id="SSF51161">
    <property type="entry name" value="Trimeric LpxA-like enzymes"/>
    <property type="match status" value="1"/>
</dbReference>
<name>A0ABV6ALT2_9HYPH</name>
<evidence type="ECO:0000256" key="1">
    <source>
        <dbReference type="ARBA" id="ARBA00007274"/>
    </source>
</evidence>
<proteinExistence type="inferred from homology"/>
<organism evidence="3 4">
    <name type="scientific">Rhizobium puerariae</name>
    <dbReference type="NCBI Taxonomy" id="1585791"/>
    <lineage>
        <taxon>Bacteria</taxon>
        <taxon>Pseudomonadati</taxon>
        <taxon>Pseudomonadota</taxon>
        <taxon>Alphaproteobacteria</taxon>
        <taxon>Hyphomicrobiales</taxon>
        <taxon>Rhizobiaceae</taxon>
        <taxon>Rhizobium/Agrobacterium group</taxon>
        <taxon>Rhizobium</taxon>
    </lineage>
</organism>
<evidence type="ECO:0000256" key="2">
    <source>
        <dbReference type="ARBA" id="ARBA00022679"/>
    </source>
</evidence>
<evidence type="ECO:0000313" key="4">
    <source>
        <dbReference type="Proteomes" id="UP001589692"/>
    </source>
</evidence>
<dbReference type="InterPro" id="IPR011004">
    <property type="entry name" value="Trimer_LpxA-like_sf"/>
</dbReference>
<dbReference type="EMBL" id="JBHMAA010000016">
    <property type="protein sequence ID" value="MFB9950273.1"/>
    <property type="molecule type" value="Genomic_DNA"/>
</dbReference>